<reference evidence="2" key="1">
    <citation type="submission" date="2020-01" db="EMBL/GenBank/DDBJ databases">
        <authorList>
            <consortium name="DOE Joint Genome Institute"/>
            <person name="Haridas S."/>
            <person name="Albert R."/>
            <person name="Binder M."/>
            <person name="Bloem J."/>
            <person name="Labutti K."/>
            <person name="Salamov A."/>
            <person name="Andreopoulos B."/>
            <person name="Baker S.E."/>
            <person name="Barry K."/>
            <person name="Bills G."/>
            <person name="Bluhm B.H."/>
            <person name="Cannon C."/>
            <person name="Castanera R."/>
            <person name="Culley D.E."/>
            <person name="Daum C."/>
            <person name="Ezra D."/>
            <person name="Gonzalez J.B."/>
            <person name="Henrissat B."/>
            <person name="Kuo A."/>
            <person name="Liang C."/>
            <person name="Lipzen A."/>
            <person name="Lutzoni F."/>
            <person name="Magnuson J."/>
            <person name="Mondo S."/>
            <person name="Nolan M."/>
            <person name="Ohm R."/>
            <person name="Pangilinan J."/>
            <person name="Park H.-J."/>
            <person name="Ramirez L."/>
            <person name="Alfaro M."/>
            <person name="Sun H."/>
            <person name="Tritt A."/>
            <person name="Yoshinaga Y."/>
            <person name="Zwiers L.-H."/>
            <person name="Turgeon B.G."/>
            <person name="Goodwin S.B."/>
            <person name="Spatafora J.W."/>
            <person name="Crous P.W."/>
            <person name="Grigoriev I.V."/>
        </authorList>
    </citation>
    <scope>NUCLEOTIDE SEQUENCE</scope>
    <source>
        <strain evidence="2">CBS 394.84</strain>
    </source>
</reference>
<feature type="domain" description="NAD-dependent epimerase/dehydratase" evidence="1">
    <location>
        <begin position="177"/>
        <end position="250"/>
    </location>
</feature>
<accession>A0A9P4LCA9</accession>
<organism evidence="2 3">
    <name type="scientific">Cucurbitaria berberidis CBS 394.84</name>
    <dbReference type="NCBI Taxonomy" id="1168544"/>
    <lineage>
        <taxon>Eukaryota</taxon>
        <taxon>Fungi</taxon>
        <taxon>Dikarya</taxon>
        <taxon>Ascomycota</taxon>
        <taxon>Pezizomycotina</taxon>
        <taxon>Dothideomycetes</taxon>
        <taxon>Pleosporomycetidae</taxon>
        <taxon>Pleosporales</taxon>
        <taxon>Pleosporineae</taxon>
        <taxon>Cucurbitariaceae</taxon>
        <taxon>Cucurbitaria</taxon>
    </lineage>
</organism>
<evidence type="ECO:0000313" key="2">
    <source>
        <dbReference type="EMBL" id="KAF1850521.1"/>
    </source>
</evidence>
<dbReference type="GeneID" id="63852651"/>
<dbReference type="InterPro" id="IPR001509">
    <property type="entry name" value="Epimerase_deHydtase"/>
</dbReference>
<dbReference type="SUPFAM" id="SSF51735">
    <property type="entry name" value="NAD(P)-binding Rossmann-fold domains"/>
    <property type="match status" value="1"/>
</dbReference>
<proteinExistence type="predicted"/>
<protein>
    <submittedName>
        <fullName evidence="2">NAD dependent epimerase/dehydratase family protein</fullName>
    </submittedName>
</protein>
<gene>
    <name evidence="2" type="ORF">K460DRAFT_382204</name>
</gene>
<dbReference type="PANTHER" id="PTHR48079:SF6">
    <property type="entry name" value="NAD(P)-BINDING DOMAIN-CONTAINING PROTEIN-RELATED"/>
    <property type="match status" value="1"/>
</dbReference>
<dbReference type="Proteomes" id="UP000800039">
    <property type="component" value="Unassembled WGS sequence"/>
</dbReference>
<evidence type="ECO:0000259" key="1">
    <source>
        <dbReference type="Pfam" id="PF01370"/>
    </source>
</evidence>
<dbReference type="Pfam" id="PF01370">
    <property type="entry name" value="Epimerase"/>
    <property type="match status" value="1"/>
</dbReference>
<sequence>MKYKASRSILITGATGYLGGGFLAEVLTSNNSILLSATYSVLLRSSSQASLFTNLDVTPLVLQNTEDLTELRHIASNYDIIVNFAYNVMPEHAKALVLGLGDRKLANPDLRTPVIIQASSGTSNFADRPFSAPDRFKKLGIPLEFTDLDSNALYEIEKRLDAEEPYPLRTTDLNVIDTALEVGVKTHVVMLPTVYGTGAGPGNKISIQIPVFIKSVLKHGYLAVAGEGNGVWDRVHIQDLVALFKILISRILQDEDVPSGKDGLLFSGTVRNSWNELAHAIINVGLKLGKIPADTEVKHVDLTEAEKAWGLDGFPGLAELAFASNSRTYAERATQWGWEAKVLDMESDIEADWLAVTKDA</sequence>
<dbReference type="InterPro" id="IPR051783">
    <property type="entry name" value="NAD(P)-dependent_oxidoreduct"/>
</dbReference>
<dbReference type="RefSeq" id="XP_040793084.1">
    <property type="nucleotide sequence ID" value="XM_040935400.1"/>
</dbReference>
<evidence type="ECO:0000313" key="3">
    <source>
        <dbReference type="Proteomes" id="UP000800039"/>
    </source>
</evidence>
<dbReference type="OrthoDB" id="10262413at2759"/>
<dbReference type="GO" id="GO:0005737">
    <property type="term" value="C:cytoplasm"/>
    <property type="evidence" value="ECO:0007669"/>
    <property type="project" value="TreeGrafter"/>
</dbReference>
<dbReference type="EMBL" id="ML976614">
    <property type="protein sequence ID" value="KAF1850521.1"/>
    <property type="molecule type" value="Genomic_DNA"/>
</dbReference>
<keyword evidence="3" id="KW-1185">Reference proteome</keyword>
<dbReference type="GO" id="GO:0004029">
    <property type="term" value="F:aldehyde dehydrogenase (NAD+) activity"/>
    <property type="evidence" value="ECO:0007669"/>
    <property type="project" value="TreeGrafter"/>
</dbReference>
<comment type="caution">
    <text evidence="2">The sequence shown here is derived from an EMBL/GenBank/DDBJ whole genome shotgun (WGS) entry which is preliminary data.</text>
</comment>
<dbReference type="AlphaFoldDB" id="A0A9P4LCA9"/>
<dbReference type="Gene3D" id="3.40.50.720">
    <property type="entry name" value="NAD(P)-binding Rossmann-like Domain"/>
    <property type="match status" value="2"/>
</dbReference>
<dbReference type="PANTHER" id="PTHR48079">
    <property type="entry name" value="PROTEIN YEEZ"/>
    <property type="match status" value="1"/>
</dbReference>
<name>A0A9P4LCA9_9PLEO</name>
<dbReference type="InterPro" id="IPR036291">
    <property type="entry name" value="NAD(P)-bd_dom_sf"/>
</dbReference>